<gene>
    <name evidence="2" type="ORF">AVDCRST_MAG68-4037</name>
</gene>
<feature type="compositionally biased region" description="Basic and acidic residues" evidence="1">
    <location>
        <begin position="72"/>
        <end position="84"/>
    </location>
</feature>
<dbReference type="EMBL" id="CADCTW010000161">
    <property type="protein sequence ID" value="CAA9347662.1"/>
    <property type="molecule type" value="Genomic_DNA"/>
</dbReference>
<evidence type="ECO:0000256" key="1">
    <source>
        <dbReference type="SAM" id="MobiDB-lite"/>
    </source>
</evidence>
<feature type="region of interest" description="Disordered" evidence="1">
    <location>
        <begin position="1"/>
        <end position="84"/>
    </location>
</feature>
<sequence>AKGSHRRGRGAVDVRAGVRRAGAERGRIGEQGRGTRGRGKGPLPGGVHAQRRRADGRAGAPRRLGGRAGRRGSAEGDRVGAGRL</sequence>
<accession>A0A6J4M470</accession>
<reference evidence="2" key="1">
    <citation type="submission" date="2020-02" db="EMBL/GenBank/DDBJ databases">
        <authorList>
            <person name="Meier V. D."/>
        </authorList>
    </citation>
    <scope>NUCLEOTIDE SEQUENCE</scope>
    <source>
        <strain evidence="2">AVDCRST_MAG68</strain>
    </source>
</reference>
<protein>
    <submittedName>
        <fullName evidence="2">Uncharacterized protein</fullName>
    </submittedName>
</protein>
<feature type="compositionally biased region" description="Gly residues" evidence="1">
    <location>
        <begin position="31"/>
        <end position="44"/>
    </location>
</feature>
<organism evidence="2">
    <name type="scientific">uncultured Gemmatimonadota bacterium</name>
    <dbReference type="NCBI Taxonomy" id="203437"/>
    <lineage>
        <taxon>Bacteria</taxon>
        <taxon>Pseudomonadati</taxon>
        <taxon>Gemmatimonadota</taxon>
        <taxon>environmental samples</taxon>
    </lineage>
</organism>
<feature type="non-terminal residue" evidence="2">
    <location>
        <position position="84"/>
    </location>
</feature>
<evidence type="ECO:0000313" key="2">
    <source>
        <dbReference type="EMBL" id="CAA9347662.1"/>
    </source>
</evidence>
<proteinExistence type="predicted"/>
<feature type="non-terminal residue" evidence="2">
    <location>
        <position position="1"/>
    </location>
</feature>
<dbReference type="AlphaFoldDB" id="A0A6J4M470"/>
<name>A0A6J4M470_9BACT</name>
<feature type="compositionally biased region" description="Basic and acidic residues" evidence="1">
    <location>
        <begin position="21"/>
        <end position="30"/>
    </location>
</feature>